<dbReference type="Gene3D" id="4.10.60.10">
    <property type="entry name" value="Zinc finger, CCHC-type"/>
    <property type="match status" value="1"/>
</dbReference>
<dbReference type="CDD" id="cd00590">
    <property type="entry name" value="RRM_SF"/>
    <property type="match status" value="1"/>
</dbReference>
<dbReference type="InterPro" id="IPR036875">
    <property type="entry name" value="Znf_CCHC_sf"/>
</dbReference>
<dbReference type="InterPro" id="IPR048270">
    <property type="entry name" value="PNMA_C"/>
</dbReference>
<evidence type="ECO:0000256" key="2">
    <source>
        <dbReference type="SAM" id="Coils"/>
    </source>
</evidence>
<evidence type="ECO:0000256" key="1">
    <source>
        <dbReference type="PROSITE-ProRule" id="PRU00047"/>
    </source>
</evidence>
<dbReference type="PROSITE" id="PS50158">
    <property type="entry name" value="ZF_CCHC"/>
    <property type="match status" value="1"/>
</dbReference>
<feature type="domain" description="CCHC-type" evidence="4">
    <location>
        <begin position="466"/>
        <end position="481"/>
    </location>
</feature>
<keyword evidence="1" id="KW-0862">Zinc</keyword>
<feature type="region of interest" description="Disordered" evidence="3">
    <location>
        <begin position="195"/>
        <end position="214"/>
    </location>
</feature>
<dbReference type="AlphaFoldDB" id="A0AA47NNE1"/>
<gene>
    <name evidence="5" type="primary">PNMA1_24</name>
    <name evidence="5" type="ORF">N1851_033745</name>
</gene>
<name>A0AA47NNE1_MERPO</name>
<dbReference type="InterPro" id="IPR000504">
    <property type="entry name" value="RRM_dom"/>
</dbReference>
<dbReference type="InterPro" id="IPR012677">
    <property type="entry name" value="Nucleotide-bd_a/b_plait_sf"/>
</dbReference>
<protein>
    <submittedName>
        <fullName evidence="5">Paraneoplastic antigen Ma1</fullName>
    </submittedName>
</protein>
<keyword evidence="1" id="KW-0863">Zinc-finger</keyword>
<dbReference type="Pfam" id="PF00076">
    <property type="entry name" value="RRM_1"/>
    <property type="match status" value="1"/>
</dbReference>
<dbReference type="Pfam" id="PF14893">
    <property type="entry name" value="PNMA"/>
    <property type="match status" value="1"/>
</dbReference>
<dbReference type="SMART" id="SM00343">
    <property type="entry name" value="ZnF_C2HC"/>
    <property type="match status" value="1"/>
</dbReference>
<keyword evidence="2" id="KW-0175">Coiled coil</keyword>
<feature type="region of interest" description="Disordered" evidence="3">
    <location>
        <begin position="110"/>
        <end position="159"/>
    </location>
</feature>
<dbReference type="InterPro" id="IPR001878">
    <property type="entry name" value="Znf_CCHC"/>
</dbReference>
<reference evidence="5" key="1">
    <citation type="journal article" date="2023" name="Front. Mar. Sci.">
        <title>A new Merluccius polli reference genome to investigate the effects of global change in West African waters.</title>
        <authorList>
            <person name="Mateo J.L."/>
            <person name="Blanco-Fernandez C."/>
            <person name="Garcia-Vazquez E."/>
            <person name="Machado-Schiaffino G."/>
        </authorList>
    </citation>
    <scope>NUCLEOTIDE SEQUENCE</scope>
    <source>
        <strain evidence="5">C29</strain>
        <tissue evidence="5">Fin</tissue>
    </source>
</reference>
<comment type="caution">
    <text evidence="5">The sequence shown here is derived from an EMBL/GenBank/DDBJ whole genome shotgun (WGS) entry which is preliminary data.</text>
</comment>
<dbReference type="PANTHER" id="PTHR23095">
    <property type="entry name" value="PARANEOPLASTIC ANTIGEN"/>
    <property type="match status" value="1"/>
</dbReference>
<feature type="coiled-coil region" evidence="2">
    <location>
        <begin position="399"/>
        <end position="426"/>
    </location>
</feature>
<dbReference type="InterPro" id="IPR026523">
    <property type="entry name" value="PNMA"/>
</dbReference>
<accession>A0AA47NNE1</accession>
<dbReference type="Proteomes" id="UP001174136">
    <property type="component" value="Unassembled WGS sequence"/>
</dbReference>
<dbReference type="SUPFAM" id="SSF54928">
    <property type="entry name" value="RNA-binding domain, RBD"/>
    <property type="match status" value="1"/>
</dbReference>
<dbReference type="InterPro" id="IPR035979">
    <property type="entry name" value="RBD_domain_sf"/>
</dbReference>
<evidence type="ECO:0000259" key="4">
    <source>
        <dbReference type="PROSITE" id="PS50158"/>
    </source>
</evidence>
<evidence type="ECO:0000313" key="6">
    <source>
        <dbReference type="Proteomes" id="UP001174136"/>
    </source>
</evidence>
<evidence type="ECO:0000256" key="3">
    <source>
        <dbReference type="SAM" id="MobiDB-lite"/>
    </source>
</evidence>
<evidence type="ECO:0000313" key="5">
    <source>
        <dbReference type="EMBL" id="KAK0131570.1"/>
    </source>
</evidence>
<dbReference type="EMBL" id="JAOPHQ010006539">
    <property type="protein sequence ID" value="KAK0131570.1"/>
    <property type="molecule type" value="Genomic_DNA"/>
</dbReference>
<dbReference type="Gene3D" id="3.30.70.330">
    <property type="match status" value="1"/>
</dbReference>
<dbReference type="GO" id="GO:0008270">
    <property type="term" value="F:zinc ion binding"/>
    <property type="evidence" value="ECO:0007669"/>
    <property type="project" value="UniProtKB-KW"/>
</dbReference>
<keyword evidence="1" id="KW-0479">Metal-binding</keyword>
<proteinExistence type="predicted"/>
<dbReference type="PANTHER" id="PTHR23095:SF53">
    <property type="entry name" value="ZINC FINGER CCHC DOMAIN-CONTAINING PROTEIN 12-LIKE"/>
    <property type="match status" value="1"/>
</dbReference>
<dbReference type="SUPFAM" id="SSF57756">
    <property type="entry name" value="Retrovirus zinc finger-like domains"/>
    <property type="match status" value="1"/>
</dbReference>
<feature type="region of interest" description="Disordered" evidence="3">
    <location>
        <begin position="437"/>
        <end position="456"/>
    </location>
</feature>
<dbReference type="GO" id="GO:0003723">
    <property type="term" value="F:RNA binding"/>
    <property type="evidence" value="ECO:0007669"/>
    <property type="project" value="InterPro"/>
</dbReference>
<sequence length="515" mass="58339">MDTEQEYGVNLKMAVYVEGITSTDTDEQITKFCSAFGPVNKVLRVRQTGQETGVKALVEFESEESVIDLAPNLPQYLPSVRDPNIMWRVDRAYKVAPTPEKSLSQVRAKLLDSSNSSNSDSEPDSDDSRTPLVPKAHTKFHSTHHASPTFTTKTRKLTTQSAQINQGAPDNDIFNPPDVQRIIVEHVIKNDNSNALNQGSKRLRPFSGKLPKPTNEADFQTWSLHVELMVQDKTPVDIQRRKILDSLLPPASDLIRQLGPDAAPRSYVKLLDSAYGLVEDGEEIFARFLSTHQNAGEKASEYLQRLQVLITTAIKRGGIFRRGCWDQSLILALQLGLKTENPPNFSDFLLQVRTEEDRITAKQDRMQRHLASTKPPRSSLNMQLVHETPFSDDASTNVLQTYITETEALRKQVAELKMQLTKKKDQRREKYVNNIQNSAQETPPARVAEIQAQQTAPRPRPKAWFCFKCGNDGHLARQCENPPNKPLVDQKYKELKTRQTEWDTRYGHLNWTGSQ</sequence>
<organism evidence="5 6">
    <name type="scientific">Merluccius polli</name>
    <name type="common">Benguela hake</name>
    <name type="synonym">Merluccius cadenati</name>
    <dbReference type="NCBI Taxonomy" id="89951"/>
    <lineage>
        <taxon>Eukaryota</taxon>
        <taxon>Metazoa</taxon>
        <taxon>Chordata</taxon>
        <taxon>Craniata</taxon>
        <taxon>Vertebrata</taxon>
        <taxon>Euteleostomi</taxon>
        <taxon>Actinopterygii</taxon>
        <taxon>Neopterygii</taxon>
        <taxon>Teleostei</taxon>
        <taxon>Neoteleostei</taxon>
        <taxon>Acanthomorphata</taxon>
        <taxon>Zeiogadaria</taxon>
        <taxon>Gadariae</taxon>
        <taxon>Gadiformes</taxon>
        <taxon>Gadoidei</taxon>
        <taxon>Merlucciidae</taxon>
        <taxon>Merluccius</taxon>
    </lineage>
</organism>
<keyword evidence="6" id="KW-1185">Reference proteome</keyword>